<dbReference type="Pfam" id="PF05698">
    <property type="entry name" value="Trigger_C"/>
    <property type="match status" value="1"/>
</dbReference>
<dbReference type="GO" id="GO:0003755">
    <property type="term" value="F:peptidyl-prolyl cis-trans isomerase activity"/>
    <property type="evidence" value="ECO:0007669"/>
    <property type="project" value="UniProtKB-UniRule"/>
</dbReference>
<dbReference type="EC" id="5.2.1.8" evidence="3 11"/>
<evidence type="ECO:0000313" key="15">
    <source>
        <dbReference type="EMBL" id="APG25768.1"/>
    </source>
</evidence>
<dbReference type="GO" id="GO:0015031">
    <property type="term" value="P:protein transport"/>
    <property type="evidence" value="ECO:0007669"/>
    <property type="project" value="UniProtKB-UniRule"/>
</dbReference>
<dbReference type="HAMAP" id="MF_00303">
    <property type="entry name" value="Trigger_factor_Tig"/>
    <property type="match status" value="1"/>
</dbReference>
<dbReference type="GO" id="GO:0051083">
    <property type="term" value="P:'de novo' cotranslational protein folding"/>
    <property type="evidence" value="ECO:0007669"/>
    <property type="project" value="TreeGrafter"/>
</dbReference>
<dbReference type="GO" id="GO:0044183">
    <property type="term" value="F:protein folding chaperone"/>
    <property type="evidence" value="ECO:0007669"/>
    <property type="project" value="TreeGrafter"/>
</dbReference>
<evidence type="ECO:0000256" key="1">
    <source>
        <dbReference type="ARBA" id="ARBA00000971"/>
    </source>
</evidence>
<dbReference type="Gene3D" id="3.10.50.40">
    <property type="match status" value="1"/>
</dbReference>
<evidence type="ECO:0000256" key="2">
    <source>
        <dbReference type="ARBA" id="ARBA00005464"/>
    </source>
</evidence>
<dbReference type="NCBIfam" id="TIGR00115">
    <property type="entry name" value="tig"/>
    <property type="match status" value="1"/>
</dbReference>
<dbReference type="Gene3D" id="3.30.70.1050">
    <property type="entry name" value="Trigger factor ribosome-binding domain"/>
    <property type="match status" value="1"/>
</dbReference>
<comment type="subcellular location">
    <subcellularLocation>
        <location evidence="11">Cytoplasm</location>
    </subcellularLocation>
    <text evidence="11">About half TF is bound to the ribosome near the polypeptide exit tunnel while the other half is free in the cytoplasm.</text>
</comment>
<evidence type="ECO:0000256" key="6">
    <source>
        <dbReference type="ARBA" id="ARBA00023110"/>
    </source>
</evidence>
<comment type="function">
    <text evidence="11">Involved in protein export. Acts as a chaperone by maintaining the newly synthesized protein in an open conformation. Functions as a peptidyl-prolyl cis-trans isomerase.</text>
</comment>
<dbReference type="PIRSF" id="PIRSF003095">
    <property type="entry name" value="Trigger_factor"/>
    <property type="match status" value="1"/>
</dbReference>
<feature type="domain" description="PPIase FKBP-type" evidence="14">
    <location>
        <begin position="163"/>
        <end position="243"/>
    </location>
</feature>
<dbReference type="InterPro" id="IPR046357">
    <property type="entry name" value="PPIase_dom_sf"/>
</dbReference>
<keyword evidence="5 11" id="KW-0132">Cell division</keyword>
<keyword evidence="8 11" id="KW-0413">Isomerase</keyword>
<keyword evidence="7 11" id="KW-0143">Chaperone</keyword>
<dbReference type="PANTHER" id="PTHR30560:SF3">
    <property type="entry name" value="TRIGGER FACTOR-LIKE PROTEIN TIG, CHLOROPLASTIC"/>
    <property type="match status" value="1"/>
</dbReference>
<dbReference type="SUPFAM" id="SSF102735">
    <property type="entry name" value="Trigger factor ribosome-binding domain"/>
    <property type="match status" value="1"/>
</dbReference>
<dbReference type="InterPro" id="IPR008881">
    <property type="entry name" value="Trigger_fac_ribosome-bd_bac"/>
</dbReference>
<dbReference type="KEGG" id="pace:A6070_06685"/>
<evidence type="ECO:0000256" key="3">
    <source>
        <dbReference type="ARBA" id="ARBA00013194"/>
    </source>
</evidence>
<comment type="domain">
    <text evidence="11">Consists of 3 domains; the N-terminus binds the ribosome, the middle domain has PPIase activity, while the C-terminus has intrinsic chaperone activity on its own.</text>
</comment>
<evidence type="ECO:0000256" key="5">
    <source>
        <dbReference type="ARBA" id="ARBA00022618"/>
    </source>
</evidence>
<dbReference type="GO" id="GO:0043022">
    <property type="term" value="F:ribosome binding"/>
    <property type="evidence" value="ECO:0007669"/>
    <property type="project" value="TreeGrafter"/>
</dbReference>
<evidence type="ECO:0000313" key="16">
    <source>
        <dbReference type="Proteomes" id="UP000182264"/>
    </source>
</evidence>
<dbReference type="AlphaFoldDB" id="A0A1L3GJ93"/>
<comment type="catalytic activity">
    <reaction evidence="1 11 12">
        <text>[protein]-peptidylproline (omega=180) = [protein]-peptidylproline (omega=0)</text>
        <dbReference type="Rhea" id="RHEA:16237"/>
        <dbReference type="Rhea" id="RHEA-COMP:10747"/>
        <dbReference type="Rhea" id="RHEA-COMP:10748"/>
        <dbReference type="ChEBI" id="CHEBI:83833"/>
        <dbReference type="ChEBI" id="CHEBI:83834"/>
        <dbReference type="EC" id="5.2.1.8"/>
    </reaction>
</comment>
<dbReference type="PANTHER" id="PTHR30560">
    <property type="entry name" value="TRIGGER FACTOR CHAPERONE AND PEPTIDYL-PROLYL CIS/TRANS ISOMERASE"/>
    <property type="match status" value="1"/>
</dbReference>
<dbReference type="GO" id="GO:0005737">
    <property type="term" value="C:cytoplasm"/>
    <property type="evidence" value="ECO:0007669"/>
    <property type="project" value="UniProtKB-SubCell"/>
</dbReference>
<dbReference type="InterPro" id="IPR001179">
    <property type="entry name" value="PPIase_FKBP_dom"/>
</dbReference>
<dbReference type="STRING" id="29542.A6070_06685"/>
<dbReference type="EMBL" id="CP015518">
    <property type="protein sequence ID" value="APG25768.1"/>
    <property type="molecule type" value="Genomic_DNA"/>
</dbReference>
<proteinExistence type="inferred from homology"/>
<dbReference type="PROSITE" id="PS50059">
    <property type="entry name" value="FKBP_PPIASE"/>
    <property type="match status" value="1"/>
</dbReference>
<keyword evidence="16" id="KW-1185">Reference proteome</keyword>
<sequence>MNVKVEDVNAVKKKLSFEIPAETVDVEFGKAFAKLAKTAKIPGFRPGKVPRNVLERQFGPSVEAQVFEKLVNETFFKALVEQKIDAVSVPEIVDNSLLKAGQAFTYEAHVEVRPKIEAKDYLGLELKKETFSVDDKVVEERLEQMRKSRSKVEKSERTVARMGDIAVIDFEGFVDGEAFAGGKAENHELELGSNSFIPGFEDQVAGIECGQEKDIEVTFPEDYGNQDLAGKAAVFKVRLNDIKERILPELDEDFAKEAGLESIQDLKTKIRESIEEQEQDRIEKEFRERMIQALIQANPFDLPDAMVDSQLDFMLENLKNRMQSQGMRLEDMGITAESFKNIYRDLAIRQVKGSLILEAIAIQENLKIEEDEIQDKLDEIVETSGAPREAVMNFYSSDERRRSLVSQMAEEKVVAFLTGKAKIEMVDKEALEKSAMMEE</sequence>
<gene>
    <name evidence="11" type="primary">tig</name>
    <name evidence="15" type="ORF">A7E75_12670</name>
</gene>
<dbReference type="FunFam" id="3.10.50.40:FF:000001">
    <property type="entry name" value="Trigger factor"/>
    <property type="match status" value="1"/>
</dbReference>
<evidence type="ECO:0000256" key="8">
    <source>
        <dbReference type="ARBA" id="ARBA00023235"/>
    </source>
</evidence>
<dbReference type="SUPFAM" id="SSF54534">
    <property type="entry name" value="FKBP-like"/>
    <property type="match status" value="1"/>
</dbReference>
<evidence type="ECO:0000256" key="11">
    <source>
        <dbReference type="HAMAP-Rule" id="MF_00303"/>
    </source>
</evidence>
<dbReference type="InterPro" id="IPR005215">
    <property type="entry name" value="Trig_fac"/>
</dbReference>
<dbReference type="OrthoDB" id="9767721at2"/>
<evidence type="ECO:0000256" key="9">
    <source>
        <dbReference type="ARBA" id="ARBA00023306"/>
    </source>
</evidence>
<dbReference type="InterPro" id="IPR036611">
    <property type="entry name" value="Trigger_fac_ribosome-bd_sf"/>
</dbReference>
<evidence type="ECO:0000256" key="10">
    <source>
        <dbReference type="ARBA" id="ARBA00029986"/>
    </source>
</evidence>
<dbReference type="InterPro" id="IPR037041">
    <property type="entry name" value="Trigger_fac_C_sf"/>
</dbReference>
<evidence type="ECO:0000256" key="7">
    <source>
        <dbReference type="ARBA" id="ARBA00023186"/>
    </source>
</evidence>
<protein>
    <recommendedName>
        <fullName evidence="4 11">Trigger factor</fullName>
        <shortName evidence="11">TF</shortName>
        <ecNumber evidence="3 11">5.2.1.8</ecNumber>
    </recommendedName>
    <alternativeName>
        <fullName evidence="10 11">PPIase</fullName>
    </alternativeName>
</protein>
<dbReference type="InterPro" id="IPR027304">
    <property type="entry name" value="Trigger_fact/SurA_dom_sf"/>
</dbReference>
<evidence type="ECO:0000259" key="14">
    <source>
        <dbReference type="PROSITE" id="PS50059"/>
    </source>
</evidence>
<dbReference type="RefSeq" id="WP_072287612.1">
    <property type="nucleotide sequence ID" value="NZ_CP015455.1"/>
</dbReference>
<dbReference type="GO" id="GO:0051301">
    <property type="term" value="P:cell division"/>
    <property type="evidence" value="ECO:0007669"/>
    <property type="project" value="UniProtKB-KW"/>
</dbReference>
<dbReference type="Proteomes" id="UP000182264">
    <property type="component" value="Chromosome"/>
</dbReference>
<dbReference type="GO" id="GO:0043335">
    <property type="term" value="P:protein unfolding"/>
    <property type="evidence" value="ECO:0007669"/>
    <property type="project" value="TreeGrafter"/>
</dbReference>
<accession>A0A1L3GJ93</accession>
<reference evidence="15 16" key="1">
    <citation type="journal article" date="2017" name="Genome Announc.">
        <title>Complete Genome Sequences of Two Acetylene-Fermenting Pelobacter acetylenicus Strains.</title>
        <authorList>
            <person name="Sutton J.M."/>
            <person name="Baesman S.M."/>
            <person name="Fierst J.L."/>
            <person name="Poret-Peterson A.T."/>
            <person name="Oremland R.S."/>
            <person name="Dunlap D.S."/>
            <person name="Akob D.M."/>
        </authorList>
    </citation>
    <scope>NUCLEOTIDE SEQUENCE [LARGE SCALE GENOMIC DNA]</scope>
    <source>
        <strain evidence="15 16">DSM 3247</strain>
    </source>
</reference>
<dbReference type="Pfam" id="PF00254">
    <property type="entry name" value="FKBP_C"/>
    <property type="match status" value="1"/>
</dbReference>
<dbReference type="SUPFAM" id="SSF109998">
    <property type="entry name" value="Triger factor/SurA peptide-binding domain-like"/>
    <property type="match status" value="1"/>
</dbReference>
<name>A0A1L3GJ93_SYNAC</name>
<dbReference type="Pfam" id="PF05697">
    <property type="entry name" value="Trigger_N"/>
    <property type="match status" value="1"/>
</dbReference>
<evidence type="ECO:0000256" key="13">
    <source>
        <dbReference type="RuleBase" id="RU003914"/>
    </source>
</evidence>
<evidence type="ECO:0000256" key="12">
    <source>
        <dbReference type="PROSITE-ProRule" id="PRU00277"/>
    </source>
</evidence>
<keyword evidence="9 11" id="KW-0131">Cell cycle</keyword>
<keyword evidence="11" id="KW-0963">Cytoplasm</keyword>
<evidence type="ECO:0000256" key="4">
    <source>
        <dbReference type="ARBA" id="ARBA00016902"/>
    </source>
</evidence>
<organism evidence="15 16">
    <name type="scientific">Syntrophotalea acetylenica</name>
    <name type="common">Pelobacter acetylenicus</name>
    <dbReference type="NCBI Taxonomy" id="29542"/>
    <lineage>
        <taxon>Bacteria</taxon>
        <taxon>Pseudomonadati</taxon>
        <taxon>Thermodesulfobacteriota</taxon>
        <taxon>Desulfuromonadia</taxon>
        <taxon>Desulfuromonadales</taxon>
        <taxon>Syntrophotaleaceae</taxon>
        <taxon>Syntrophotalea</taxon>
    </lineage>
</organism>
<dbReference type="Gene3D" id="1.10.3120.10">
    <property type="entry name" value="Trigger factor, C-terminal domain"/>
    <property type="match status" value="1"/>
</dbReference>
<dbReference type="InterPro" id="IPR008880">
    <property type="entry name" value="Trigger_fac_C"/>
</dbReference>
<comment type="similarity">
    <text evidence="2 11 13">Belongs to the FKBP-type PPIase family. Tig subfamily.</text>
</comment>
<keyword evidence="6 11" id="KW-0697">Rotamase</keyword>